<accession>A0AAV7NUY7</accession>
<evidence type="ECO:0000313" key="3">
    <source>
        <dbReference type="Proteomes" id="UP001066276"/>
    </source>
</evidence>
<feature type="region of interest" description="Disordered" evidence="1">
    <location>
        <begin position="1"/>
        <end position="32"/>
    </location>
</feature>
<protein>
    <submittedName>
        <fullName evidence="2">Uncharacterized protein</fullName>
    </submittedName>
</protein>
<dbReference type="Proteomes" id="UP001066276">
    <property type="component" value="Chromosome 8"/>
</dbReference>
<feature type="region of interest" description="Disordered" evidence="1">
    <location>
        <begin position="77"/>
        <end position="97"/>
    </location>
</feature>
<evidence type="ECO:0000313" key="2">
    <source>
        <dbReference type="EMBL" id="KAJ1119832.1"/>
    </source>
</evidence>
<proteinExistence type="predicted"/>
<reference evidence="2" key="1">
    <citation type="journal article" date="2022" name="bioRxiv">
        <title>Sequencing and chromosome-scale assembly of the giantPleurodeles waltlgenome.</title>
        <authorList>
            <person name="Brown T."/>
            <person name="Elewa A."/>
            <person name="Iarovenko S."/>
            <person name="Subramanian E."/>
            <person name="Araus A.J."/>
            <person name="Petzold A."/>
            <person name="Susuki M."/>
            <person name="Suzuki K.-i.T."/>
            <person name="Hayashi T."/>
            <person name="Toyoda A."/>
            <person name="Oliveira C."/>
            <person name="Osipova E."/>
            <person name="Leigh N.D."/>
            <person name="Simon A."/>
            <person name="Yun M.H."/>
        </authorList>
    </citation>
    <scope>NUCLEOTIDE SEQUENCE</scope>
    <source>
        <strain evidence="2">20211129_DDA</strain>
        <tissue evidence="2">Liver</tissue>
    </source>
</reference>
<dbReference type="EMBL" id="JANPWB010000012">
    <property type="protein sequence ID" value="KAJ1119832.1"/>
    <property type="molecule type" value="Genomic_DNA"/>
</dbReference>
<evidence type="ECO:0000256" key="1">
    <source>
        <dbReference type="SAM" id="MobiDB-lite"/>
    </source>
</evidence>
<organism evidence="2 3">
    <name type="scientific">Pleurodeles waltl</name>
    <name type="common">Iberian ribbed newt</name>
    <dbReference type="NCBI Taxonomy" id="8319"/>
    <lineage>
        <taxon>Eukaryota</taxon>
        <taxon>Metazoa</taxon>
        <taxon>Chordata</taxon>
        <taxon>Craniata</taxon>
        <taxon>Vertebrata</taxon>
        <taxon>Euteleostomi</taxon>
        <taxon>Amphibia</taxon>
        <taxon>Batrachia</taxon>
        <taxon>Caudata</taxon>
        <taxon>Salamandroidea</taxon>
        <taxon>Salamandridae</taxon>
        <taxon>Pleurodelinae</taxon>
        <taxon>Pleurodeles</taxon>
    </lineage>
</organism>
<gene>
    <name evidence="2" type="ORF">NDU88_008017</name>
</gene>
<keyword evidence="3" id="KW-1185">Reference proteome</keyword>
<comment type="caution">
    <text evidence="2">The sequence shown here is derived from an EMBL/GenBank/DDBJ whole genome shotgun (WGS) entry which is preliminary data.</text>
</comment>
<feature type="compositionally biased region" description="Basic and acidic residues" evidence="1">
    <location>
        <begin position="77"/>
        <end position="88"/>
    </location>
</feature>
<sequence>MAQRIRGSVLDPGEQWRRSWLRGPGDGLSRENRGIWETAWADDGEQAQCTSGLQGGLERGERKRAIGAECEGKVNEAWRSGEPHREWRTPASTTPPP</sequence>
<dbReference type="AlphaFoldDB" id="A0AAV7NUY7"/>
<name>A0AAV7NUY7_PLEWA</name>